<evidence type="ECO:0000313" key="1">
    <source>
        <dbReference type="EMBL" id="KAK9095664.1"/>
    </source>
</evidence>
<dbReference type="AlphaFoldDB" id="A0AAP0EVC5"/>
<comment type="caution">
    <text evidence="1">The sequence shown here is derived from an EMBL/GenBank/DDBJ whole genome shotgun (WGS) entry which is preliminary data.</text>
</comment>
<dbReference type="Proteomes" id="UP001419268">
    <property type="component" value="Unassembled WGS sequence"/>
</dbReference>
<sequence length="49" mass="5552">MNQRGSFSKTFNALTGWANNLNRMSKISYLQCKSNARCLNFLFASSCKV</sequence>
<proteinExistence type="predicted"/>
<evidence type="ECO:0000313" key="2">
    <source>
        <dbReference type="Proteomes" id="UP001419268"/>
    </source>
</evidence>
<name>A0AAP0EVC5_9MAGN</name>
<organism evidence="1 2">
    <name type="scientific">Stephania cephalantha</name>
    <dbReference type="NCBI Taxonomy" id="152367"/>
    <lineage>
        <taxon>Eukaryota</taxon>
        <taxon>Viridiplantae</taxon>
        <taxon>Streptophyta</taxon>
        <taxon>Embryophyta</taxon>
        <taxon>Tracheophyta</taxon>
        <taxon>Spermatophyta</taxon>
        <taxon>Magnoliopsida</taxon>
        <taxon>Ranunculales</taxon>
        <taxon>Menispermaceae</taxon>
        <taxon>Menispermoideae</taxon>
        <taxon>Cissampelideae</taxon>
        <taxon>Stephania</taxon>
    </lineage>
</organism>
<gene>
    <name evidence="1" type="ORF">Scep_027133</name>
</gene>
<keyword evidence="2" id="KW-1185">Reference proteome</keyword>
<dbReference type="EMBL" id="JBBNAG010000011">
    <property type="protein sequence ID" value="KAK9095664.1"/>
    <property type="molecule type" value="Genomic_DNA"/>
</dbReference>
<reference evidence="1 2" key="1">
    <citation type="submission" date="2024-01" db="EMBL/GenBank/DDBJ databases">
        <title>Genome assemblies of Stephania.</title>
        <authorList>
            <person name="Yang L."/>
        </authorList>
    </citation>
    <scope>NUCLEOTIDE SEQUENCE [LARGE SCALE GENOMIC DNA]</scope>
    <source>
        <strain evidence="1">JXDWG</strain>
        <tissue evidence="1">Leaf</tissue>
    </source>
</reference>
<protein>
    <submittedName>
        <fullName evidence="1">Uncharacterized protein</fullName>
    </submittedName>
</protein>
<accession>A0AAP0EVC5</accession>